<keyword evidence="1" id="KW-0051">Antiviral defense</keyword>
<dbReference type="EMBL" id="CZBO01000001">
    <property type="protein sequence ID" value="CUP85456.1"/>
    <property type="molecule type" value="Genomic_DNA"/>
</dbReference>
<feature type="domain" description="CRISPR associated protein Cas6 C-terminal" evidence="2">
    <location>
        <begin position="114"/>
        <end position="237"/>
    </location>
</feature>
<dbReference type="Gene3D" id="3.30.70.1890">
    <property type="match status" value="1"/>
</dbReference>
<dbReference type="CDD" id="cd21140">
    <property type="entry name" value="Cas6_I-like"/>
    <property type="match status" value="1"/>
</dbReference>
<dbReference type="InterPro" id="IPR010156">
    <property type="entry name" value="CRISPR-assoc_prot_Cas6"/>
</dbReference>
<dbReference type="GO" id="GO:0016788">
    <property type="term" value="F:hydrolase activity, acting on ester bonds"/>
    <property type="evidence" value="ECO:0007669"/>
    <property type="project" value="InterPro"/>
</dbReference>
<evidence type="ECO:0000259" key="2">
    <source>
        <dbReference type="Pfam" id="PF01881"/>
    </source>
</evidence>
<dbReference type="RefSeq" id="WP_055207018.1">
    <property type="nucleotide sequence ID" value="NZ_CZBO01000001.1"/>
</dbReference>
<reference evidence="3 4" key="1">
    <citation type="submission" date="2015-09" db="EMBL/GenBank/DDBJ databases">
        <authorList>
            <consortium name="Pathogen Informatics"/>
        </authorList>
    </citation>
    <scope>NUCLEOTIDE SEQUENCE [LARGE SCALE GENOMIC DNA]</scope>
    <source>
        <strain evidence="3 4">2789STDY5834956</strain>
    </source>
</reference>
<dbReference type="Gene3D" id="3.30.70.1900">
    <property type="match status" value="1"/>
</dbReference>
<dbReference type="Pfam" id="PF01881">
    <property type="entry name" value="Cas_Cas6_C"/>
    <property type="match status" value="1"/>
</dbReference>
<dbReference type="InterPro" id="IPR049435">
    <property type="entry name" value="Cas_Cas6_C"/>
</dbReference>
<gene>
    <name evidence="3" type="primary">cas6</name>
    <name evidence="3" type="ORF">ERS852568_01041</name>
</gene>
<dbReference type="PANTHER" id="PTHR36984">
    <property type="entry name" value="CRISPR-ASSOCIATED ENDORIBONUCLEASE CAS6 1"/>
    <property type="match status" value="1"/>
</dbReference>
<evidence type="ECO:0000313" key="3">
    <source>
        <dbReference type="EMBL" id="CUP85456.1"/>
    </source>
</evidence>
<dbReference type="GO" id="GO:0051607">
    <property type="term" value="P:defense response to virus"/>
    <property type="evidence" value="ECO:0007669"/>
    <property type="project" value="UniProtKB-KW"/>
</dbReference>
<protein>
    <submittedName>
        <fullName evidence="3">CRISPR-associated Cas family protein</fullName>
    </submittedName>
</protein>
<dbReference type="AlphaFoldDB" id="A0A174RMV7"/>
<evidence type="ECO:0000313" key="4">
    <source>
        <dbReference type="Proteomes" id="UP000095563"/>
    </source>
</evidence>
<accession>A0A174RMV7</accession>
<name>A0A174RMV7_9CLOT</name>
<dbReference type="NCBIfam" id="TIGR01877">
    <property type="entry name" value="cas_cas6"/>
    <property type="match status" value="1"/>
</dbReference>
<proteinExistence type="predicted"/>
<dbReference type="Proteomes" id="UP000095563">
    <property type="component" value="Unassembled WGS sequence"/>
</dbReference>
<evidence type="ECO:0000256" key="1">
    <source>
        <dbReference type="ARBA" id="ARBA00023118"/>
    </source>
</evidence>
<organism evidence="3 4">
    <name type="scientific">Clostridium baratii</name>
    <dbReference type="NCBI Taxonomy" id="1561"/>
    <lineage>
        <taxon>Bacteria</taxon>
        <taxon>Bacillati</taxon>
        <taxon>Bacillota</taxon>
        <taxon>Clostridia</taxon>
        <taxon>Eubacteriales</taxon>
        <taxon>Clostridiaceae</taxon>
        <taxon>Clostridium</taxon>
    </lineage>
</organism>
<sequence>MKISITGKMKEKQIPIGYRMFVLSMIKKILSDFEEEYFNNIFFHDGKKSKKIKPFTFSTFFRDYKIHEKFIEVNGEVKIIISSADMKLMMILFNGFMNMKTYGDFIKVSVNVEKERKINKDEAIFKTLSPIYIRDENGKDLDIEDENYNKEFNYYADIILRSYRGYGLNKALEFIPLNMKKTVAKEQIKGFKEKTGKEYIYIKAYSGIFKLIGNAEDLNLLKELGIGARRSGFGNIDLL</sequence>
<dbReference type="PANTHER" id="PTHR36984:SF3">
    <property type="entry name" value="CRISPR-ASSOCIATED ENDORIBONUCLEASE CAS6"/>
    <property type="match status" value="1"/>
</dbReference>
<dbReference type="InterPro" id="IPR045747">
    <property type="entry name" value="CRISPR-assoc_prot_Cas6_N_sf"/>
</dbReference>